<sequence>MPTYNLQPMNLSAIPVVRPSNENMNYQYSILQNENSTNPSEHTILPLPSTIYTQPTSQITIPQNIQQSTVNSSTV</sequence>
<evidence type="ECO:0000313" key="1">
    <source>
        <dbReference type="EMBL" id="CAF1561727.1"/>
    </source>
</evidence>
<dbReference type="EMBL" id="CAJNOU010012467">
    <property type="protein sequence ID" value="CAF1561727.1"/>
    <property type="molecule type" value="Genomic_DNA"/>
</dbReference>
<name>A0A815XT67_9BILA</name>
<reference evidence="1" key="1">
    <citation type="submission" date="2021-02" db="EMBL/GenBank/DDBJ databases">
        <authorList>
            <person name="Nowell W R."/>
        </authorList>
    </citation>
    <scope>NUCLEOTIDE SEQUENCE</scope>
</reference>
<protein>
    <submittedName>
        <fullName evidence="1">Uncharacterized protein</fullName>
    </submittedName>
</protein>
<gene>
    <name evidence="1" type="ORF">SEV965_LOCUS39177</name>
</gene>
<comment type="caution">
    <text evidence="1">The sequence shown here is derived from an EMBL/GenBank/DDBJ whole genome shotgun (WGS) entry which is preliminary data.</text>
</comment>
<evidence type="ECO:0000313" key="2">
    <source>
        <dbReference type="Proteomes" id="UP000663889"/>
    </source>
</evidence>
<dbReference type="Proteomes" id="UP000663889">
    <property type="component" value="Unassembled WGS sequence"/>
</dbReference>
<feature type="non-terminal residue" evidence="1">
    <location>
        <position position="1"/>
    </location>
</feature>
<proteinExistence type="predicted"/>
<organism evidence="1 2">
    <name type="scientific">Rotaria sordida</name>
    <dbReference type="NCBI Taxonomy" id="392033"/>
    <lineage>
        <taxon>Eukaryota</taxon>
        <taxon>Metazoa</taxon>
        <taxon>Spiralia</taxon>
        <taxon>Gnathifera</taxon>
        <taxon>Rotifera</taxon>
        <taxon>Eurotatoria</taxon>
        <taxon>Bdelloidea</taxon>
        <taxon>Philodinida</taxon>
        <taxon>Philodinidae</taxon>
        <taxon>Rotaria</taxon>
    </lineage>
</organism>
<accession>A0A815XT67</accession>
<dbReference type="AlphaFoldDB" id="A0A815XT67"/>